<feature type="transmembrane region" description="Helical" evidence="8">
    <location>
        <begin position="104"/>
        <end position="124"/>
    </location>
</feature>
<keyword evidence="5 10" id="KW-0418">Kinase</keyword>
<dbReference type="CDD" id="cd00082">
    <property type="entry name" value="HisKA"/>
    <property type="match status" value="1"/>
</dbReference>
<dbReference type="InterPro" id="IPR031621">
    <property type="entry name" value="HisKA_7TM"/>
</dbReference>
<dbReference type="InterPro" id="IPR036890">
    <property type="entry name" value="HATPase_C_sf"/>
</dbReference>
<evidence type="ECO:0000259" key="9">
    <source>
        <dbReference type="PROSITE" id="PS50109"/>
    </source>
</evidence>
<dbReference type="Pfam" id="PF02518">
    <property type="entry name" value="HATPase_c"/>
    <property type="match status" value="1"/>
</dbReference>
<dbReference type="STRING" id="1618583.US75_C0007G0083"/>
<organism evidence="10 11">
    <name type="scientific">Candidatus Woesebacteria bacterium GW2011_GWC1_38_13</name>
    <dbReference type="NCBI Taxonomy" id="1618583"/>
    <lineage>
        <taxon>Bacteria</taxon>
        <taxon>Candidatus Woeseibacteriota</taxon>
    </lineage>
</organism>
<dbReference type="PROSITE" id="PS50109">
    <property type="entry name" value="HIS_KIN"/>
    <property type="match status" value="1"/>
</dbReference>
<dbReference type="EMBL" id="LBUE01000007">
    <property type="protein sequence ID" value="KKQ56377.1"/>
    <property type="molecule type" value="Genomic_DNA"/>
</dbReference>
<evidence type="ECO:0000256" key="6">
    <source>
        <dbReference type="ARBA" id="ARBA00023012"/>
    </source>
</evidence>
<dbReference type="PANTHER" id="PTHR43711:SF31">
    <property type="entry name" value="HISTIDINE KINASE"/>
    <property type="match status" value="1"/>
</dbReference>
<dbReference type="SUPFAM" id="SSF47384">
    <property type="entry name" value="Homodimeric domain of signal transducing histidine kinase"/>
    <property type="match status" value="1"/>
</dbReference>
<keyword evidence="8" id="KW-0812">Transmembrane</keyword>
<keyword evidence="3" id="KW-0597">Phosphoprotein</keyword>
<keyword evidence="8" id="KW-0472">Membrane</keyword>
<dbReference type="Pfam" id="PF16927">
    <property type="entry name" value="HisKA_7TM"/>
    <property type="match status" value="1"/>
</dbReference>
<dbReference type="PRINTS" id="PR00344">
    <property type="entry name" value="BCTRLSENSOR"/>
</dbReference>
<evidence type="ECO:0000256" key="2">
    <source>
        <dbReference type="ARBA" id="ARBA00012438"/>
    </source>
</evidence>
<dbReference type="EC" id="2.7.13.3" evidence="2"/>
<dbReference type="InterPro" id="IPR004358">
    <property type="entry name" value="Sig_transdc_His_kin-like_C"/>
</dbReference>
<evidence type="ECO:0000256" key="3">
    <source>
        <dbReference type="ARBA" id="ARBA00022553"/>
    </source>
</evidence>
<dbReference type="Pfam" id="PF00512">
    <property type="entry name" value="HisKA"/>
    <property type="match status" value="1"/>
</dbReference>
<feature type="transmembrane region" description="Helical" evidence="8">
    <location>
        <begin position="40"/>
        <end position="58"/>
    </location>
</feature>
<evidence type="ECO:0000256" key="8">
    <source>
        <dbReference type="SAM" id="Phobius"/>
    </source>
</evidence>
<keyword evidence="6" id="KW-0902">Two-component regulatory system</keyword>
<comment type="caution">
    <text evidence="10">The sequence shown here is derived from an EMBL/GenBank/DDBJ whole genome shotgun (WGS) entry which is preliminary data.</text>
</comment>
<dbReference type="PANTHER" id="PTHR43711">
    <property type="entry name" value="TWO-COMPONENT HISTIDINE KINASE"/>
    <property type="match status" value="1"/>
</dbReference>
<evidence type="ECO:0000256" key="1">
    <source>
        <dbReference type="ARBA" id="ARBA00000085"/>
    </source>
</evidence>
<dbReference type="InterPro" id="IPR003661">
    <property type="entry name" value="HisK_dim/P_dom"/>
</dbReference>
<dbReference type="SUPFAM" id="SSF55874">
    <property type="entry name" value="ATPase domain of HSP90 chaperone/DNA topoisomerase II/histidine kinase"/>
    <property type="match status" value="1"/>
</dbReference>
<feature type="domain" description="Histidine kinase" evidence="9">
    <location>
        <begin position="313"/>
        <end position="532"/>
    </location>
</feature>
<evidence type="ECO:0000256" key="7">
    <source>
        <dbReference type="SAM" id="Coils"/>
    </source>
</evidence>
<dbReference type="InterPro" id="IPR036097">
    <property type="entry name" value="HisK_dim/P_sf"/>
</dbReference>
<proteinExistence type="predicted"/>
<evidence type="ECO:0000256" key="5">
    <source>
        <dbReference type="ARBA" id="ARBA00022777"/>
    </source>
</evidence>
<feature type="transmembrane region" description="Helical" evidence="8">
    <location>
        <begin position="206"/>
        <end position="226"/>
    </location>
</feature>
<evidence type="ECO:0000313" key="11">
    <source>
        <dbReference type="Proteomes" id="UP000034096"/>
    </source>
</evidence>
<sequence length="534" mass="61101">MEIINNLLLNSIVVVLLCGCSFYLGVLAYRQNKTSPSNKIFTRFSFATGFWILLAFLTDLPFLRGSSLFNAKLTYVALITLSYTLIEFPYRFPHVRTLNRFIKYPVLIIGLFLIVLTLFTNKVIDHLEFFSWGSSFIDGDLAGPFYLYMMVGPVNSIVQYIFLWRKFEEQEKRQVKFFYIGLTIFMVINIVLQSIVKPLITHTDELYKIGNYSAIIMIVLTGYAILKYKLFDIKVLATELFTVVIWIVLFSRIIVSQSFADVVINSFVTFMFSIFGILLVKSVINEVKQREQLQILNDKLKELDKQKDEFVSMAAHELRSPLTAIKGYVSMVIEGDTGDIPEKARQYLADSMAVTDRLVRLVNNMLNVTRIEEGRIVYQLEETSLIRAVQELYNSSRVEAERKELKFVINIPNGLEDNVKVDPDRIREVIGNLVSNAIKFTEKGKVQIIMTNPKPEIVRVEVSDTGPGISQEEQAKLFQKFYRAESTAGKTFGTGLGLYITRILIEKFGGRMGVISELDKGSNFWFELSVIKKV</sequence>
<name>A0A0G0INR5_9BACT</name>
<keyword evidence="8" id="KW-1133">Transmembrane helix</keyword>
<evidence type="ECO:0000313" key="10">
    <source>
        <dbReference type="EMBL" id="KKQ56377.1"/>
    </source>
</evidence>
<dbReference type="FunFam" id="1.10.287.130:FF:000001">
    <property type="entry name" value="Two-component sensor histidine kinase"/>
    <property type="match status" value="1"/>
</dbReference>
<keyword evidence="7" id="KW-0175">Coiled coil</keyword>
<dbReference type="Gene3D" id="1.10.287.130">
    <property type="match status" value="1"/>
</dbReference>
<feature type="transmembrane region" description="Helical" evidence="8">
    <location>
        <begin position="262"/>
        <end position="280"/>
    </location>
</feature>
<feature type="transmembrane region" description="Helical" evidence="8">
    <location>
        <begin position="144"/>
        <end position="165"/>
    </location>
</feature>
<dbReference type="InterPro" id="IPR005467">
    <property type="entry name" value="His_kinase_dom"/>
</dbReference>
<accession>A0A0G0INR5</accession>
<feature type="coiled-coil region" evidence="7">
    <location>
        <begin position="286"/>
        <end position="313"/>
    </location>
</feature>
<dbReference type="Proteomes" id="UP000034096">
    <property type="component" value="Unassembled WGS sequence"/>
</dbReference>
<dbReference type="InterPro" id="IPR050736">
    <property type="entry name" value="Sensor_HK_Regulatory"/>
</dbReference>
<evidence type="ECO:0000256" key="4">
    <source>
        <dbReference type="ARBA" id="ARBA00022679"/>
    </source>
</evidence>
<feature type="transmembrane region" description="Helical" evidence="8">
    <location>
        <begin position="177"/>
        <end position="200"/>
    </location>
</feature>
<comment type="catalytic activity">
    <reaction evidence="1">
        <text>ATP + protein L-histidine = ADP + protein N-phospho-L-histidine.</text>
        <dbReference type="EC" id="2.7.13.3"/>
    </reaction>
</comment>
<feature type="transmembrane region" description="Helical" evidence="8">
    <location>
        <begin position="6"/>
        <end position="28"/>
    </location>
</feature>
<dbReference type="SMART" id="SM00387">
    <property type="entry name" value="HATPase_c"/>
    <property type="match status" value="1"/>
</dbReference>
<dbReference type="InterPro" id="IPR003594">
    <property type="entry name" value="HATPase_dom"/>
</dbReference>
<dbReference type="AlphaFoldDB" id="A0A0G0INR5"/>
<keyword evidence="4" id="KW-0808">Transferase</keyword>
<dbReference type="SMART" id="SM00388">
    <property type="entry name" value="HisKA"/>
    <property type="match status" value="1"/>
</dbReference>
<feature type="transmembrane region" description="Helical" evidence="8">
    <location>
        <begin position="233"/>
        <end position="256"/>
    </location>
</feature>
<gene>
    <name evidence="10" type="ORF">US75_C0007G0083</name>
</gene>
<dbReference type="Gene3D" id="3.30.565.10">
    <property type="entry name" value="Histidine kinase-like ATPase, C-terminal domain"/>
    <property type="match status" value="1"/>
</dbReference>
<dbReference type="GO" id="GO:0000155">
    <property type="term" value="F:phosphorelay sensor kinase activity"/>
    <property type="evidence" value="ECO:0007669"/>
    <property type="project" value="InterPro"/>
</dbReference>
<reference evidence="10 11" key="1">
    <citation type="journal article" date="2015" name="Nature">
        <title>rRNA introns, odd ribosomes, and small enigmatic genomes across a large radiation of phyla.</title>
        <authorList>
            <person name="Brown C.T."/>
            <person name="Hug L.A."/>
            <person name="Thomas B.C."/>
            <person name="Sharon I."/>
            <person name="Castelle C.J."/>
            <person name="Singh A."/>
            <person name="Wilkins M.J."/>
            <person name="Williams K.H."/>
            <person name="Banfield J.F."/>
        </authorList>
    </citation>
    <scope>NUCLEOTIDE SEQUENCE [LARGE SCALE GENOMIC DNA]</scope>
</reference>
<protein>
    <recommendedName>
        <fullName evidence="2">histidine kinase</fullName>
        <ecNumber evidence="2">2.7.13.3</ecNumber>
    </recommendedName>
</protein>